<feature type="signal peptide" evidence="7">
    <location>
        <begin position="1"/>
        <end position="18"/>
    </location>
</feature>
<dbReference type="InterPro" id="IPR051263">
    <property type="entry name" value="C-type_cytochrome_biogenesis"/>
</dbReference>
<proteinExistence type="inferred from homology"/>
<keyword evidence="7" id="KW-0472">Membrane</keyword>
<keyword evidence="11" id="KW-1185">Reference proteome</keyword>
<dbReference type="InterPro" id="IPR005616">
    <property type="entry name" value="CcmH/CycL/Ccl2/NrfF_N"/>
</dbReference>
<keyword evidence="5" id="KW-0201">Cytochrome c-type biogenesis</keyword>
<evidence type="ECO:0000313" key="10">
    <source>
        <dbReference type="EMBL" id="NGM23178.1"/>
    </source>
</evidence>
<evidence type="ECO:0000256" key="4">
    <source>
        <dbReference type="ARBA" id="ARBA00022729"/>
    </source>
</evidence>
<comment type="caution">
    <text evidence="10">The sequence shown here is derived from an EMBL/GenBank/DDBJ whole genome shotgun (WGS) entry which is preliminary data.</text>
</comment>
<dbReference type="PANTHER" id="PTHR47870:SF1">
    <property type="entry name" value="CYTOCHROME C-TYPE BIOGENESIS PROTEIN CCMH"/>
    <property type="match status" value="1"/>
</dbReference>
<keyword evidence="7" id="KW-0812">Transmembrane</keyword>
<sequence length="166" mass="18494">MRKFLLAFALLLPFAAEAIIAPRVAYATTNPADMLRDPAQEERARALGREIRCMVCQNQSIEDSEVALARDLRLIVRERIVAGDSDAQVRDFLHARYGDFVLLRPPFTWSTAALWLTPVVALMFGAGLILLSRRRAAQPAPPAPLTEEEKRRLAALDAETRDGNRA</sequence>
<dbReference type="Proteomes" id="UP000475385">
    <property type="component" value="Unassembled WGS sequence"/>
</dbReference>
<dbReference type="InterPro" id="IPR038297">
    <property type="entry name" value="CcmH/CycL/NrfF/Ccl2_sf"/>
</dbReference>
<dbReference type="AlphaFoldDB" id="A0A6M1LRV4"/>
<evidence type="ECO:0000256" key="5">
    <source>
        <dbReference type="ARBA" id="ARBA00022748"/>
    </source>
</evidence>
<dbReference type="GO" id="GO:0046872">
    <property type="term" value="F:metal ion binding"/>
    <property type="evidence" value="ECO:0007669"/>
    <property type="project" value="UniProtKB-KW"/>
</dbReference>
<keyword evidence="7" id="KW-1133">Transmembrane helix</keyword>
<keyword evidence="3 7" id="KW-0479">Metal-binding</keyword>
<comment type="function">
    <text evidence="7">Possible subunit of a heme lyase.</text>
</comment>
<dbReference type="PANTHER" id="PTHR47870">
    <property type="entry name" value="CYTOCHROME C-TYPE BIOGENESIS PROTEIN CCMH"/>
    <property type="match status" value="1"/>
</dbReference>
<evidence type="ECO:0000256" key="2">
    <source>
        <dbReference type="ARBA" id="ARBA00022617"/>
    </source>
</evidence>
<reference evidence="10 11" key="2">
    <citation type="submission" date="2020-03" db="EMBL/GenBank/DDBJ databases">
        <title>Roseomonas stagni sp. nov., isolated from pond water in Japan.</title>
        <authorList>
            <person name="Furuhata K."/>
            <person name="Miyamoto H."/>
            <person name="Goto K."/>
        </authorList>
    </citation>
    <scope>NUCLEOTIDE SEQUENCE [LARGE SCALE GENOMIC DNA]</scope>
    <source>
        <strain evidence="10 11">PeD5</strain>
    </source>
</reference>
<feature type="domain" description="CcmH/CycL/Ccl2/NrfF N-terminal" evidence="9">
    <location>
        <begin position="24"/>
        <end position="156"/>
    </location>
</feature>
<feature type="transmembrane region" description="Helical" evidence="7">
    <location>
        <begin position="112"/>
        <end position="131"/>
    </location>
</feature>
<name>A0A6M1LRV4_9PROT</name>
<gene>
    <name evidence="10" type="ORF">G3576_24405</name>
</gene>
<comment type="similarity">
    <text evidence="1 7">Belongs to the CcmH/CycL/Ccl2/NrfF family.</text>
</comment>
<keyword evidence="6 7" id="KW-0408">Iron</keyword>
<dbReference type="RefSeq" id="WP_164697090.1">
    <property type="nucleotide sequence ID" value="NZ_JAAIKB010000013.1"/>
</dbReference>
<dbReference type="Gene3D" id="1.10.8.640">
    <property type="entry name" value="Cytochrome C biogenesis protein"/>
    <property type="match status" value="1"/>
</dbReference>
<feature type="region of interest" description="Disordered" evidence="8">
    <location>
        <begin position="139"/>
        <end position="166"/>
    </location>
</feature>
<evidence type="ECO:0000256" key="1">
    <source>
        <dbReference type="ARBA" id="ARBA00010342"/>
    </source>
</evidence>
<organism evidence="10 11">
    <name type="scientific">Falsiroseomonas algicola</name>
    <dbReference type="NCBI Taxonomy" id="2716930"/>
    <lineage>
        <taxon>Bacteria</taxon>
        <taxon>Pseudomonadati</taxon>
        <taxon>Pseudomonadota</taxon>
        <taxon>Alphaproteobacteria</taxon>
        <taxon>Acetobacterales</taxon>
        <taxon>Roseomonadaceae</taxon>
        <taxon>Falsiroseomonas</taxon>
    </lineage>
</organism>
<keyword evidence="2 7" id="KW-0349">Heme</keyword>
<dbReference type="GO" id="GO:0017004">
    <property type="term" value="P:cytochrome complex assembly"/>
    <property type="evidence" value="ECO:0007669"/>
    <property type="project" value="UniProtKB-KW"/>
</dbReference>
<dbReference type="EMBL" id="JAAIKB010000013">
    <property type="protein sequence ID" value="NGM23178.1"/>
    <property type="molecule type" value="Genomic_DNA"/>
</dbReference>
<dbReference type="CDD" id="cd16378">
    <property type="entry name" value="CcmH_N"/>
    <property type="match status" value="1"/>
</dbReference>
<evidence type="ECO:0000256" key="7">
    <source>
        <dbReference type="RuleBase" id="RU364112"/>
    </source>
</evidence>
<protein>
    <recommendedName>
        <fullName evidence="7">Cytochrome c-type biogenesis protein</fullName>
    </recommendedName>
</protein>
<dbReference type="Pfam" id="PF03918">
    <property type="entry name" value="CcmH"/>
    <property type="match status" value="1"/>
</dbReference>
<evidence type="ECO:0000256" key="6">
    <source>
        <dbReference type="ARBA" id="ARBA00023004"/>
    </source>
</evidence>
<dbReference type="GO" id="GO:0005886">
    <property type="term" value="C:plasma membrane"/>
    <property type="evidence" value="ECO:0007669"/>
    <property type="project" value="TreeGrafter"/>
</dbReference>
<feature type="compositionally biased region" description="Basic and acidic residues" evidence="8">
    <location>
        <begin position="147"/>
        <end position="166"/>
    </location>
</feature>
<evidence type="ECO:0000256" key="8">
    <source>
        <dbReference type="SAM" id="MobiDB-lite"/>
    </source>
</evidence>
<evidence type="ECO:0000313" key="11">
    <source>
        <dbReference type="Proteomes" id="UP000475385"/>
    </source>
</evidence>
<evidence type="ECO:0000256" key="3">
    <source>
        <dbReference type="ARBA" id="ARBA00022723"/>
    </source>
</evidence>
<keyword evidence="4 7" id="KW-0732">Signal</keyword>
<reference evidence="10 11" key="1">
    <citation type="submission" date="2020-02" db="EMBL/GenBank/DDBJ databases">
        <authorList>
            <person name="Kim H.M."/>
            <person name="Jeon C.O."/>
        </authorList>
    </citation>
    <scope>NUCLEOTIDE SEQUENCE [LARGE SCALE GENOMIC DNA]</scope>
    <source>
        <strain evidence="10 11">PeD5</strain>
    </source>
</reference>
<evidence type="ECO:0000259" key="9">
    <source>
        <dbReference type="Pfam" id="PF03918"/>
    </source>
</evidence>
<accession>A0A6M1LRV4</accession>
<feature type="chain" id="PRO_5027133123" description="Cytochrome c-type biogenesis protein" evidence="7">
    <location>
        <begin position="19"/>
        <end position="166"/>
    </location>
</feature>